<keyword evidence="5 9" id="KW-0067">ATP-binding</keyword>
<keyword evidence="6 9" id="KW-0648">Protein biosynthesis</keyword>
<feature type="compositionally biased region" description="Basic and acidic residues" evidence="11">
    <location>
        <begin position="1"/>
        <end position="12"/>
    </location>
</feature>
<evidence type="ECO:0000256" key="7">
    <source>
        <dbReference type="ARBA" id="ARBA00023146"/>
    </source>
</evidence>
<evidence type="ECO:0000313" key="16">
    <source>
        <dbReference type="Proteomes" id="UP000001549"/>
    </source>
</evidence>
<dbReference type="eggNOG" id="COG0495">
    <property type="taxonomic scope" value="Bacteria"/>
</dbReference>
<feature type="domain" description="Leucyl-tRNA synthetase editing" evidence="14">
    <location>
        <begin position="458"/>
        <end position="547"/>
    </location>
</feature>
<evidence type="ECO:0000256" key="6">
    <source>
        <dbReference type="ARBA" id="ARBA00022917"/>
    </source>
</evidence>
<comment type="subcellular location">
    <subcellularLocation>
        <location evidence="9">Cytoplasm</location>
    </subcellularLocation>
</comment>
<keyword evidence="2 9" id="KW-0963">Cytoplasm</keyword>
<evidence type="ECO:0000259" key="12">
    <source>
        <dbReference type="Pfam" id="PF08264"/>
    </source>
</evidence>
<dbReference type="FunFam" id="3.40.50.620:FF:000087">
    <property type="entry name" value="Leucine--tRNA ligase"/>
    <property type="match status" value="1"/>
</dbReference>
<dbReference type="EMBL" id="CP002801">
    <property type="protein sequence ID" value="AEH08295.1"/>
    <property type="molecule type" value="Genomic_DNA"/>
</dbReference>
<dbReference type="PANTHER" id="PTHR43740:SF2">
    <property type="entry name" value="LEUCINE--TRNA LIGASE, MITOCHONDRIAL"/>
    <property type="match status" value="1"/>
</dbReference>
<dbReference type="SUPFAM" id="SSF52374">
    <property type="entry name" value="Nucleotidylyl transferase"/>
    <property type="match status" value="1"/>
</dbReference>
<accession>F8B1Q8</accession>
<evidence type="ECO:0000256" key="11">
    <source>
        <dbReference type="SAM" id="MobiDB-lite"/>
    </source>
</evidence>
<evidence type="ECO:0000259" key="13">
    <source>
        <dbReference type="Pfam" id="PF09334"/>
    </source>
</evidence>
<dbReference type="InterPro" id="IPR015413">
    <property type="entry name" value="Methionyl/Leucyl_tRNA_Synth"/>
</dbReference>
<dbReference type="FunFam" id="3.40.50.620:FF:000056">
    <property type="entry name" value="Leucine--tRNA ligase"/>
    <property type="match status" value="1"/>
</dbReference>
<dbReference type="HAMAP" id="MF_00049_B">
    <property type="entry name" value="Leu_tRNA_synth_B"/>
    <property type="match status" value="1"/>
</dbReference>
<dbReference type="EC" id="6.1.1.4" evidence="9"/>
<feature type="binding site" evidence="9">
    <location>
        <position position="830"/>
    </location>
    <ligand>
        <name>ATP</name>
        <dbReference type="ChEBI" id="CHEBI:30616"/>
    </ligand>
</feature>
<dbReference type="GO" id="GO:0004823">
    <property type="term" value="F:leucine-tRNA ligase activity"/>
    <property type="evidence" value="ECO:0007669"/>
    <property type="project" value="UniProtKB-UniRule"/>
</dbReference>
<keyword evidence="3 9" id="KW-0436">Ligase</keyword>
<feature type="compositionally biased region" description="Low complexity" evidence="11">
    <location>
        <begin position="433"/>
        <end position="452"/>
    </location>
</feature>
<dbReference type="RefSeq" id="WP_013872275.1">
    <property type="nucleotide sequence ID" value="NC_015656.1"/>
</dbReference>
<dbReference type="KEGG" id="fsy:FsymDg_0780"/>
<evidence type="ECO:0000313" key="15">
    <source>
        <dbReference type="EMBL" id="AEH08295.1"/>
    </source>
</evidence>
<dbReference type="GO" id="GO:0006429">
    <property type="term" value="P:leucyl-tRNA aminoacylation"/>
    <property type="evidence" value="ECO:0007669"/>
    <property type="project" value="UniProtKB-UniRule"/>
</dbReference>
<organism evidence="15 16">
    <name type="scientific">Candidatus Protofrankia datiscae</name>
    <dbReference type="NCBI Taxonomy" id="2716812"/>
    <lineage>
        <taxon>Bacteria</taxon>
        <taxon>Bacillati</taxon>
        <taxon>Actinomycetota</taxon>
        <taxon>Actinomycetes</taxon>
        <taxon>Frankiales</taxon>
        <taxon>Frankiaceae</taxon>
        <taxon>Protofrankia</taxon>
    </lineage>
</organism>
<gene>
    <name evidence="9" type="primary">leuS</name>
    <name evidence="15" type="ordered locus">FsymDg_0780</name>
</gene>
<dbReference type="InterPro" id="IPR013155">
    <property type="entry name" value="M/V/L/I-tRNA-synth_anticd-bd"/>
</dbReference>
<dbReference type="Proteomes" id="UP000001549">
    <property type="component" value="Chromosome"/>
</dbReference>
<dbReference type="STRING" id="656024.FsymDg_0780"/>
<feature type="region of interest" description="Disordered" evidence="11">
    <location>
        <begin position="1"/>
        <end position="58"/>
    </location>
</feature>
<comment type="caution">
    <text evidence="9">Lacks conserved residue(s) required for the propagation of feature annotation.</text>
</comment>
<keyword evidence="16" id="KW-1185">Reference proteome</keyword>
<proteinExistence type="inferred from homology"/>
<feature type="domain" description="Methionyl/Valyl/Leucyl/Isoleucyl-tRNA synthetase anticodon-binding" evidence="12">
    <location>
        <begin position="902"/>
        <end position="1023"/>
    </location>
</feature>
<dbReference type="Gene3D" id="1.10.730.10">
    <property type="entry name" value="Isoleucyl-tRNA Synthetase, Domain 1"/>
    <property type="match status" value="1"/>
</dbReference>
<feature type="domain" description="Methionyl/Leucyl tRNA synthetase" evidence="13">
    <location>
        <begin position="115"/>
        <end position="219"/>
    </location>
</feature>
<evidence type="ECO:0000256" key="1">
    <source>
        <dbReference type="ARBA" id="ARBA00005594"/>
    </source>
</evidence>
<dbReference type="SUPFAM" id="SSF50677">
    <property type="entry name" value="ValRS/IleRS/LeuRS editing domain"/>
    <property type="match status" value="1"/>
</dbReference>
<dbReference type="PRINTS" id="PR00985">
    <property type="entry name" value="TRNASYNTHLEU"/>
</dbReference>
<feature type="region of interest" description="Disordered" evidence="11">
    <location>
        <begin position="811"/>
        <end position="833"/>
    </location>
</feature>
<dbReference type="Gene3D" id="3.90.740.10">
    <property type="entry name" value="Valyl/Leucyl/Isoleucyl-tRNA synthetase, editing domain"/>
    <property type="match status" value="1"/>
</dbReference>
<feature type="domain" description="Leucyl-tRNA synthetase editing" evidence="14">
    <location>
        <begin position="349"/>
        <end position="401"/>
    </location>
</feature>
<dbReference type="InterPro" id="IPR002302">
    <property type="entry name" value="Leu-tRNA-ligase"/>
</dbReference>
<sequence>MTSSTEHSRVEHSGTNGNAVRDTGARDTRDAAAGHTVTGRDDDTRPVDAQPATGGATGAVDLPFRYDARLAGEIERRWQQAWSRRGTFHSPNPRGPLSDGFDEVAGRPPFFVMDMFPYPSGSGLHVGHPLGYIGTDVFARYLRMTGYNVLHPFGYDAFGLPAEQYAINTGQHPRVTTEANIDNMRRQLGRLGLGHDTRREIATTDVAYYRWTQWIFLKIFNSWYDDQADRARPIDELIAEFTAGTRAPRGDANPRNRPWSQLSSTERRQVVDSYRLAFISEQLVNWCPGLGTVLANEEVTADGRSDIGNYPVFRRPLRQWVLRITAYAERLIADLDLVDWPDSIKQMQRNWIGPSDGAMVEFPAVESDARVEVFTTRPDTLAGATFMVLAPEHPLVDTLTARAWPPDTPVEWTFASPPPTPGAEPQDAPGPGPGDDSSAPGADGGAPATDQAVWTPQAAVAAYREYARLGDRQRGTDEVPRTGVFTGAYVTNPVTGGTIPVFLADYVLMGYGTGAIMAVPAHDQRDFSFARQFGLPVPAVLAPSEDWRAEHQVPAGATPDTWPVAFAGEGEYLPTSGAAPSLAGLSKPDAIKTTVRWLEDVGAGRAARSYRLRDWLFSRQRYWGEPFPIVFDSDGLPVALPDDMLPVTLPEMTDFRPTAVTDDDVSDPVPPLARVTDWATVTLDLGDGPKTYRRETNTMPQWAGSCWYYLRYLDPTNNERFVDAEVERYWMHTPGGPPGDGGVGLYVGGVEHAVLHLLYARFWHKVLYDLGLVSTKEPFKRLFNQGYIQADAFTDARGMYVPAAEVVRTGDGGFTHDGEPVNRRSGKMGKSLKNSVSPDEMYDNFGADTLRVYEMAMGPLDADRPWHTDDIVGSHRFLQRLWRNIVDEATGAAAVSDAEPDAEATRVLHRTILAVRADYAGLRFNTAVARLIELTNFVSKRYGGSGGLPRELAEALVLMVAPLAPHIAEELWSRLGHDGSLALRPFPQGDASLAAESTVTLPVQVNGKVRFTVDVPADADEQTVRDLVTGHEEYARHTTDRTVKRLIVVPGRIVNIALG</sequence>
<dbReference type="Pfam" id="PF08264">
    <property type="entry name" value="Anticodon_1"/>
    <property type="match status" value="1"/>
</dbReference>
<dbReference type="PANTHER" id="PTHR43740">
    <property type="entry name" value="LEUCYL-TRNA SYNTHETASE"/>
    <property type="match status" value="1"/>
</dbReference>
<comment type="catalytic activity">
    <reaction evidence="8 9">
        <text>tRNA(Leu) + L-leucine + ATP = L-leucyl-tRNA(Leu) + AMP + diphosphate</text>
        <dbReference type="Rhea" id="RHEA:11688"/>
        <dbReference type="Rhea" id="RHEA-COMP:9613"/>
        <dbReference type="Rhea" id="RHEA-COMP:9622"/>
        <dbReference type="ChEBI" id="CHEBI:30616"/>
        <dbReference type="ChEBI" id="CHEBI:33019"/>
        <dbReference type="ChEBI" id="CHEBI:57427"/>
        <dbReference type="ChEBI" id="CHEBI:78442"/>
        <dbReference type="ChEBI" id="CHEBI:78494"/>
        <dbReference type="ChEBI" id="CHEBI:456215"/>
        <dbReference type="EC" id="6.1.1.4"/>
    </reaction>
</comment>
<dbReference type="FunFam" id="1.10.730.10:FF:000011">
    <property type="entry name" value="Leucine--tRNA ligase chloroplastic/mitochondrial"/>
    <property type="match status" value="1"/>
</dbReference>
<dbReference type="GO" id="GO:0005524">
    <property type="term" value="F:ATP binding"/>
    <property type="evidence" value="ECO:0007669"/>
    <property type="project" value="UniProtKB-UniRule"/>
</dbReference>
<dbReference type="Gene3D" id="3.40.50.620">
    <property type="entry name" value="HUPs"/>
    <property type="match status" value="3"/>
</dbReference>
<reference evidence="15 16" key="1">
    <citation type="submission" date="2011-05" db="EMBL/GenBank/DDBJ databases">
        <title>Complete sequence of chromosome of Frankia symbiont of Datisca glomerata.</title>
        <authorList>
            <consortium name="US DOE Joint Genome Institute"/>
            <person name="Lucas S."/>
            <person name="Han J."/>
            <person name="Lapidus A."/>
            <person name="Cheng J.-F."/>
            <person name="Goodwin L."/>
            <person name="Pitluck S."/>
            <person name="Peters L."/>
            <person name="Mikhailova N."/>
            <person name="Chertkov O."/>
            <person name="Teshima H."/>
            <person name="Han C."/>
            <person name="Tapia R."/>
            <person name="Land M."/>
            <person name="Hauser L."/>
            <person name="Kyrpides N."/>
            <person name="Ivanova N."/>
            <person name="Pagani I."/>
            <person name="Berry A."/>
            <person name="Pawlowski K."/>
            <person name="Persson T."/>
            <person name="Vanden Heuvel B."/>
            <person name="Benson D."/>
            <person name="Woyke T."/>
        </authorList>
    </citation>
    <scope>NUCLEOTIDE SEQUENCE [LARGE SCALE GENOMIC DNA]</scope>
    <source>
        <strain evidence="16">4085684</strain>
    </source>
</reference>
<keyword evidence="4 9" id="KW-0547">Nucleotide-binding</keyword>
<evidence type="ECO:0000256" key="3">
    <source>
        <dbReference type="ARBA" id="ARBA00022598"/>
    </source>
</evidence>
<dbReference type="FunFam" id="3.40.50.620:FF:000060">
    <property type="entry name" value="Leucine--tRNA ligase"/>
    <property type="match status" value="1"/>
</dbReference>
<feature type="compositionally biased region" description="Basic and acidic residues" evidence="11">
    <location>
        <begin position="23"/>
        <end position="46"/>
    </location>
</feature>
<dbReference type="InterPro" id="IPR009008">
    <property type="entry name" value="Val/Leu/Ile-tRNA-synth_edit"/>
</dbReference>
<keyword evidence="7 9" id="KW-0030">Aminoacyl-tRNA synthetase</keyword>
<comment type="similarity">
    <text evidence="1 9 10">Belongs to the class-I aminoacyl-tRNA synthetase family.</text>
</comment>
<evidence type="ECO:0000256" key="10">
    <source>
        <dbReference type="RuleBase" id="RU363039"/>
    </source>
</evidence>
<dbReference type="HOGENOM" id="CLU_004427_0_0_11"/>
<dbReference type="CDD" id="cd07958">
    <property type="entry name" value="Anticodon_Ia_Leu_BEm"/>
    <property type="match status" value="1"/>
</dbReference>
<evidence type="ECO:0000256" key="5">
    <source>
        <dbReference type="ARBA" id="ARBA00022840"/>
    </source>
</evidence>
<evidence type="ECO:0000256" key="4">
    <source>
        <dbReference type="ARBA" id="ARBA00022741"/>
    </source>
</evidence>
<dbReference type="Pfam" id="PF09334">
    <property type="entry name" value="tRNA-synt_1g"/>
    <property type="match status" value="1"/>
</dbReference>
<protein>
    <recommendedName>
        <fullName evidence="9">Leucine--tRNA ligase</fullName>
        <ecNumber evidence="9">6.1.1.4</ecNumber>
    </recommendedName>
    <alternativeName>
        <fullName evidence="9">Leucyl-tRNA synthetase</fullName>
        <shortName evidence="9">LeuRS</shortName>
    </alternativeName>
</protein>
<dbReference type="GO" id="GO:0005829">
    <property type="term" value="C:cytosol"/>
    <property type="evidence" value="ECO:0007669"/>
    <property type="project" value="TreeGrafter"/>
</dbReference>
<dbReference type="InterPro" id="IPR009080">
    <property type="entry name" value="tRNAsynth_Ia_anticodon-bd"/>
</dbReference>
<dbReference type="InterPro" id="IPR025709">
    <property type="entry name" value="Leu_tRNA-synth_edit"/>
</dbReference>
<evidence type="ECO:0000256" key="2">
    <source>
        <dbReference type="ARBA" id="ARBA00022490"/>
    </source>
</evidence>
<dbReference type="Pfam" id="PF13603">
    <property type="entry name" value="tRNA-synt_1_2"/>
    <property type="match status" value="2"/>
</dbReference>
<feature type="compositionally biased region" description="Pro residues" evidence="11">
    <location>
        <begin position="416"/>
        <end position="432"/>
    </location>
</feature>
<dbReference type="GO" id="GO:0002161">
    <property type="term" value="F:aminoacyl-tRNA deacylase activity"/>
    <property type="evidence" value="ECO:0007669"/>
    <property type="project" value="InterPro"/>
</dbReference>
<dbReference type="InterPro" id="IPR014729">
    <property type="entry name" value="Rossmann-like_a/b/a_fold"/>
</dbReference>
<feature type="short sequence motif" description="'KMSKS' region" evidence="9">
    <location>
        <begin position="827"/>
        <end position="831"/>
    </location>
</feature>
<dbReference type="SUPFAM" id="SSF47323">
    <property type="entry name" value="Anticodon-binding domain of a subclass of class I aminoacyl-tRNA synthetases"/>
    <property type="match status" value="1"/>
</dbReference>
<name>F8B1Q8_9ACTN</name>
<feature type="region of interest" description="Disordered" evidence="11">
    <location>
        <begin position="407"/>
        <end position="452"/>
    </location>
</feature>
<evidence type="ECO:0000256" key="8">
    <source>
        <dbReference type="ARBA" id="ARBA00047469"/>
    </source>
</evidence>
<evidence type="ECO:0000256" key="9">
    <source>
        <dbReference type="HAMAP-Rule" id="MF_00049"/>
    </source>
</evidence>
<dbReference type="AlphaFoldDB" id="F8B1Q8"/>
<evidence type="ECO:0000259" key="14">
    <source>
        <dbReference type="Pfam" id="PF13603"/>
    </source>
</evidence>